<feature type="coiled-coil region" evidence="2">
    <location>
        <begin position="33"/>
        <end position="60"/>
    </location>
</feature>
<dbReference type="GO" id="GO:0051082">
    <property type="term" value="F:unfolded protein binding"/>
    <property type="evidence" value="ECO:0007669"/>
    <property type="project" value="TreeGrafter"/>
</dbReference>
<keyword evidence="2" id="KW-0175">Coiled coil</keyword>
<dbReference type="AlphaFoldDB" id="A0AA35WY05"/>
<dbReference type="GO" id="GO:0006457">
    <property type="term" value="P:protein folding"/>
    <property type="evidence" value="ECO:0007669"/>
    <property type="project" value="InterPro"/>
</dbReference>
<keyword evidence="1" id="KW-0143">Chaperone</keyword>
<dbReference type="GO" id="GO:0005737">
    <property type="term" value="C:cytoplasm"/>
    <property type="evidence" value="ECO:0007669"/>
    <property type="project" value="TreeGrafter"/>
</dbReference>
<name>A0AA35WY05_GEOBA</name>
<gene>
    <name evidence="3" type="ORF">GBAR_LOCUS21221</name>
</gene>
<comment type="caution">
    <text evidence="3">The sequence shown here is derived from an EMBL/GenBank/DDBJ whole genome shotgun (WGS) entry which is preliminary data.</text>
</comment>
<dbReference type="EMBL" id="CASHTH010002973">
    <property type="protein sequence ID" value="CAI8038063.1"/>
    <property type="molecule type" value="Genomic_DNA"/>
</dbReference>
<dbReference type="Proteomes" id="UP001174909">
    <property type="component" value="Unassembled WGS sequence"/>
</dbReference>
<evidence type="ECO:0000313" key="3">
    <source>
        <dbReference type="EMBL" id="CAI8038063.1"/>
    </source>
</evidence>
<sequence length="91" mass="10344">MTAPSTKEGVKDVEVEKEDQMRINLFARKNARLLDIREKITEKEKELQNLEDASDELMMGDSDIPVPYPHIMIPRIVCGAMIYSLPTEVAP</sequence>
<evidence type="ECO:0000256" key="1">
    <source>
        <dbReference type="ARBA" id="ARBA00023186"/>
    </source>
</evidence>
<organism evidence="3 4">
    <name type="scientific">Geodia barretti</name>
    <name type="common">Barrett's horny sponge</name>
    <dbReference type="NCBI Taxonomy" id="519541"/>
    <lineage>
        <taxon>Eukaryota</taxon>
        <taxon>Metazoa</taxon>
        <taxon>Porifera</taxon>
        <taxon>Demospongiae</taxon>
        <taxon>Heteroscleromorpha</taxon>
        <taxon>Tetractinellida</taxon>
        <taxon>Astrophorina</taxon>
        <taxon>Geodiidae</taxon>
        <taxon>Geodia</taxon>
    </lineage>
</organism>
<dbReference type="PANTHER" id="PTHR21100:SF9">
    <property type="entry name" value="PREFOLDIN SUBUNIT 4"/>
    <property type="match status" value="1"/>
</dbReference>
<dbReference type="InterPro" id="IPR016661">
    <property type="entry name" value="PFDN4"/>
</dbReference>
<accession>A0AA35WY05</accession>
<proteinExistence type="predicted"/>
<reference evidence="3" key="1">
    <citation type="submission" date="2023-03" db="EMBL/GenBank/DDBJ databases">
        <authorList>
            <person name="Steffen K."/>
            <person name="Cardenas P."/>
        </authorList>
    </citation>
    <scope>NUCLEOTIDE SEQUENCE</scope>
</reference>
<dbReference type="PANTHER" id="PTHR21100">
    <property type="entry name" value="PREFOLDIN SUBUNIT 4"/>
    <property type="match status" value="1"/>
</dbReference>
<evidence type="ECO:0000256" key="2">
    <source>
        <dbReference type="SAM" id="Coils"/>
    </source>
</evidence>
<keyword evidence="4" id="KW-1185">Reference proteome</keyword>
<protein>
    <submittedName>
        <fullName evidence="3">Prefoldin subunit 4</fullName>
    </submittedName>
</protein>
<dbReference type="GO" id="GO:0016272">
    <property type="term" value="C:prefoldin complex"/>
    <property type="evidence" value="ECO:0007669"/>
    <property type="project" value="InterPro"/>
</dbReference>
<evidence type="ECO:0000313" key="4">
    <source>
        <dbReference type="Proteomes" id="UP001174909"/>
    </source>
</evidence>